<dbReference type="EMBL" id="BARW01030150">
    <property type="protein sequence ID" value="GAJ03461.1"/>
    <property type="molecule type" value="Genomic_DNA"/>
</dbReference>
<comment type="caution">
    <text evidence="1">The sequence shown here is derived from an EMBL/GenBank/DDBJ whole genome shotgun (WGS) entry which is preliminary data.</text>
</comment>
<name>X1UUC1_9ZZZZ</name>
<evidence type="ECO:0000313" key="1">
    <source>
        <dbReference type="EMBL" id="GAJ03461.1"/>
    </source>
</evidence>
<dbReference type="AlphaFoldDB" id="X1UUC1"/>
<proteinExistence type="predicted"/>
<sequence length="157" mass="17265">MTPNVEEVKIMMLTRSPRPTLQKADFALNFSFFNKAATVAGVKMTTLEVPTTIKSTRFGMATATRNPNNPKANALHLRILTTLVLAFDFSWEGPGPTAVLHSLTGQNIARSFTADTDRRFRKLSADDIKAAKKPTKMIAWRCPEKLALTKTKAAVSA</sequence>
<reference evidence="1" key="1">
    <citation type="journal article" date="2014" name="Front. Microbiol.">
        <title>High frequency of phylogenetically diverse reductive dehalogenase-homologous genes in deep subseafloor sedimentary metagenomes.</title>
        <authorList>
            <person name="Kawai M."/>
            <person name="Futagami T."/>
            <person name="Toyoda A."/>
            <person name="Takaki Y."/>
            <person name="Nishi S."/>
            <person name="Hori S."/>
            <person name="Arai W."/>
            <person name="Tsubouchi T."/>
            <person name="Morono Y."/>
            <person name="Uchiyama I."/>
            <person name="Ito T."/>
            <person name="Fujiyama A."/>
            <person name="Inagaki F."/>
            <person name="Takami H."/>
        </authorList>
    </citation>
    <scope>NUCLEOTIDE SEQUENCE</scope>
    <source>
        <strain evidence="1">Expedition CK06-06</strain>
    </source>
</reference>
<feature type="non-terminal residue" evidence="1">
    <location>
        <position position="157"/>
    </location>
</feature>
<organism evidence="1">
    <name type="scientific">marine sediment metagenome</name>
    <dbReference type="NCBI Taxonomy" id="412755"/>
    <lineage>
        <taxon>unclassified sequences</taxon>
        <taxon>metagenomes</taxon>
        <taxon>ecological metagenomes</taxon>
    </lineage>
</organism>
<gene>
    <name evidence="1" type="ORF">S12H4_48270</name>
</gene>
<accession>X1UUC1</accession>
<protein>
    <submittedName>
        <fullName evidence="1">Uncharacterized protein</fullName>
    </submittedName>
</protein>